<proteinExistence type="predicted"/>
<dbReference type="InterPro" id="IPR051553">
    <property type="entry name" value="Ran_GTPase-activating"/>
</dbReference>
<dbReference type="GO" id="GO:0005737">
    <property type="term" value="C:cytoplasm"/>
    <property type="evidence" value="ECO:0007669"/>
    <property type="project" value="TreeGrafter"/>
</dbReference>
<organism evidence="3 4">
    <name type="scientific">Chlorella ohadii</name>
    <dbReference type="NCBI Taxonomy" id="2649997"/>
    <lineage>
        <taxon>Eukaryota</taxon>
        <taxon>Viridiplantae</taxon>
        <taxon>Chlorophyta</taxon>
        <taxon>core chlorophytes</taxon>
        <taxon>Trebouxiophyceae</taxon>
        <taxon>Chlorellales</taxon>
        <taxon>Chlorellaceae</taxon>
        <taxon>Chlorella clade</taxon>
        <taxon>Chlorella</taxon>
    </lineage>
</organism>
<accession>A0AAD5DN42</accession>
<dbReference type="GO" id="GO:0005085">
    <property type="term" value="F:guanyl-nucleotide exchange factor activity"/>
    <property type="evidence" value="ECO:0007669"/>
    <property type="project" value="TreeGrafter"/>
</dbReference>
<feature type="repeat" description="RCC1" evidence="1">
    <location>
        <begin position="23"/>
        <end position="79"/>
    </location>
</feature>
<dbReference type="AlphaFoldDB" id="A0AAD5DN42"/>
<dbReference type="Pfam" id="PF13540">
    <property type="entry name" value="RCC1_2"/>
    <property type="match status" value="3"/>
</dbReference>
<dbReference type="Pfam" id="PF00415">
    <property type="entry name" value="RCC1"/>
    <property type="match status" value="2"/>
</dbReference>
<evidence type="ECO:0000256" key="1">
    <source>
        <dbReference type="PROSITE-ProRule" id="PRU00235"/>
    </source>
</evidence>
<keyword evidence="4" id="KW-1185">Reference proteome</keyword>
<dbReference type="PROSITE" id="PS50012">
    <property type="entry name" value="RCC1_3"/>
    <property type="match status" value="3"/>
</dbReference>
<dbReference type="Proteomes" id="UP001205105">
    <property type="component" value="Unassembled WGS sequence"/>
</dbReference>
<evidence type="ECO:0000313" key="3">
    <source>
        <dbReference type="EMBL" id="KAI7840642.1"/>
    </source>
</evidence>
<comment type="caution">
    <text evidence="3">The sequence shown here is derived from an EMBL/GenBank/DDBJ whole genome shotgun (WGS) entry which is preliminary data.</text>
</comment>
<dbReference type="PRINTS" id="PR00633">
    <property type="entry name" value="RCCNDNSATION"/>
</dbReference>
<feature type="repeat" description="RCC1" evidence="1">
    <location>
        <begin position="241"/>
        <end position="296"/>
    </location>
</feature>
<dbReference type="EMBL" id="JADXDR010000077">
    <property type="protein sequence ID" value="KAI7840642.1"/>
    <property type="molecule type" value="Genomic_DNA"/>
</dbReference>
<feature type="repeat" description="RCC1" evidence="1">
    <location>
        <begin position="74"/>
        <end position="123"/>
    </location>
</feature>
<name>A0AAD5DN42_9CHLO</name>
<dbReference type="SUPFAM" id="SSF50985">
    <property type="entry name" value="RCC1/BLIP-II"/>
    <property type="match status" value="1"/>
</dbReference>
<dbReference type="PANTHER" id="PTHR45982">
    <property type="entry name" value="REGULATOR OF CHROMOSOME CONDENSATION"/>
    <property type="match status" value="1"/>
</dbReference>
<reference evidence="3" key="1">
    <citation type="submission" date="2020-11" db="EMBL/GenBank/DDBJ databases">
        <title>Chlorella ohadii genome sequencing and assembly.</title>
        <authorList>
            <person name="Murik O."/>
            <person name="Treves H."/>
            <person name="Kedem I."/>
            <person name="Shotland Y."/>
            <person name="Kaplan A."/>
        </authorList>
    </citation>
    <scope>NUCLEOTIDE SEQUENCE</scope>
    <source>
        <strain evidence="3">1</strain>
    </source>
</reference>
<gene>
    <name evidence="3" type="ORF">COHA_005663</name>
</gene>
<dbReference type="Gene3D" id="2.130.10.30">
    <property type="entry name" value="Regulator of chromosome condensation 1/beta-lactamase-inhibitor protein II"/>
    <property type="match status" value="2"/>
</dbReference>
<evidence type="ECO:0000256" key="2">
    <source>
        <dbReference type="SAM" id="SignalP"/>
    </source>
</evidence>
<sequence>MTPQTLTLSLLCVALVQLAAAENVTLCWGRGADGQLGNGMPAAAEGDSYGSQTPVVVSGGRSFASVCSGMAHSCALEPSGLGVNGQLGTGSNASSNTPVEVSGSHTFRAITCGRFHTCALDAEGATWCWGVGSVAPSSEDESPISLVPVRAAEGHAFEAVCAGYDHTCGLDASGRAHCWGCLSSSSNIICAAAPAGNNGAGSLGAGLDAEASQTPVEAAGNHTFASLSCGVYHTCGLDDENRAWCWGSSVFGELGSGSNPGENEDGFESEPVAVAGEHAFASISAGYSHTCGLTLNSSALLCWGESPGNGQGLTPRTLLTEPTEPAWAADSGLSFVAVSTADDATCALDDDSNIWCFGGGSTYDPAYNAADGTASATPVKLAGGHSFLALGTAHVLHMCAIAAKPAGQA</sequence>
<dbReference type="PANTHER" id="PTHR45982:SF1">
    <property type="entry name" value="REGULATOR OF CHROMOSOME CONDENSATION"/>
    <property type="match status" value="1"/>
</dbReference>
<feature type="chain" id="PRO_5042281372" evidence="2">
    <location>
        <begin position="22"/>
        <end position="409"/>
    </location>
</feature>
<feature type="signal peptide" evidence="2">
    <location>
        <begin position="1"/>
        <end position="21"/>
    </location>
</feature>
<dbReference type="InterPro" id="IPR000408">
    <property type="entry name" value="Reg_chr_condens"/>
</dbReference>
<evidence type="ECO:0000313" key="4">
    <source>
        <dbReference type="Proteomes" id="UP001205105"/>
    </source>
</evidence>
<protein>
    <submittedName>
        <fullName evidence="3">Uncharacterized protein</fullName>
    </submittedName>
</protein>
<dbReference type="InterPro" id="IPR009091">
    <property type="entry name" value="RCC1/BLIP-II"/>
</dbReference>
<keyword evidence="2" id="KW-0732">Signal</keyword>